<dbReference type="EMBL" id="SMRP01000007">
    <property type="protein sequence ID" value="TDG22759.1"/>
    <property type="molecule type" value="Genomic_DNA"/>
</dbReference>
<feature type="transmembrane region" description="Helical" evidence="7">
    <location>
        <begin position="271"/>
        <end position="292"/>
    </location>
</feature>
<dbReference type="CDD" id="cd17319">
    <property type="entry name" value="MFS_ExuT_GudP_like"/>
    <property type="match status" value="1"/>
</dbReference>
<dbReference type="InterPro" id="IPR020846">
    <property type="entry name" value="MFS_dom"/>
</dbReference>
<comment type="caution">
    <text evidence="9">The sequence shown here is derived from an EMBL/GenBank/DDBJ whole genome shotgun (WGS) entry which is preliminary data.</text>
</comment>
<evidence type="ECO:0000256" key="7">
    <source>
        <dbReference type="SAM" id="Phobius"/>
    </source>
</evidence>
<keyword evidence="5 7" id="KW-0472">Membrane</keyword>
<feature type="transmembrane region" description="Helical" evidence="7">
    <location>
        <begin position="200"/>
        <end position="222"/>
    </location>
</feature>
<keyword evidence="10" id="KW-1185">Reference proteome</keyword>
<protein>
    <submittedName>
        <fullName evidence="9">MFS transporter</fullName>
    </submittedName>
</protein>
<feature type="transmembrane region" description="Helical" evidence="7">
    <location>
        <begin position="360"/>
        <end position="382"/>
    </location>
</feature>
<dbReference type="InterPro" id="IPR036259">
    <property type="entry name" value="MFS_trans_sf"/>
</dbReference>
<evidence type="ECO:0000313" key="9">
    <source>
        <dbReference type="EMBL" id="TDG22759.1"/>
    </source>
</evidence>
<name>A0A4R5M8E0_9BURK</name>
<dbReference type="InterPro" id="IPR011701">
    <property type="entry name" value="MFS"/>
</dbReference>
<feature type="transmembrane region" description="Helical" evidence="7">
    <location>
        <begin position="107"/>
        <end position="126"/>
    </location>
</feature>
<dbReference type="GO" id="GO:0016020">
    <property type="term" value="C:membrane"/>
    <property type="evidence" value="ECO:0007669"/>
    <property type="project" value="UniProtKB-SubCell"/>
</dbReference>
<evidence type="ECO:0000256" key="4">
    <source>
        <dbReference type="ARBA" id="ARBA00022989"/>
    </source>
</evidence>
<evidence type="ECO:0000256" key="1">
    <source>
        <dbReference type="ARBA" id="ARBA00004141"/>
    </source>
</evidence>
<dbReference type="PANTHER" id="PTHR43791">
    <property type="entry name" value="PERMEASE-RELATED"/>
    <property type="match status" value="1"/>
</dbReference>
<dbReference type="Pfam" id="PF07690">
    <property type="entry name" value="MFS_1"/>
    <property type="match status" value="1"/>
</dbReference>
<feature type="transmembrane region" description="Helical" evidence="7">
    <location>
        <begin position="75"/>
        <end position="95"/>
    </location>
</feature>
<dbReference type="Proteomes" id="UP000295722">
    <property type="component" value="Unassembled WGS sequence"/>
</dbReference>
<dbReference type="FunFam" id="1.20.1250.20:FF:000018">
    <property type="entry name" value="MFS transporter permease"/>
    <property type="match status" value="1"/>
</dbReference>
<keyword evidence="3 7" id="KW-0812">Transmembrane</keyword>
<sequence length="455" mass="48040">MKTTDLPNAAPVHGAHRTSGHAEAGRADPLDLLYRRITWRLMPLLLIAQVLAYLDRVNVGTAKLQMATELGFSEAVYGFGAGIFFLGYFLCEVPSNLMLHRVGARMWIARIMMTWGIASAAAALVHTPTAFYLQRLLLGVAEAGFFPGIVLYLTWWFPAHRRGRMTTLFMSASAVAGMLGNAVSGWLMAHLDGVGALAGWRWTFIVEGVPTIAVGVAILLLLPDGPASARWLSHDERVALQGDLLEEKAAGQTAESGEAPEQGTRLSVLDISLLSAIYFLLLAGLYGVGFWLPTLIKGTGLSDLASIGTYGAIPYAVAIVVMNVCARRADRRGNWLAHVAGGALAAAAGFALIAAGSHSLVFVLGGATLACAGTLTALPLYWHLPTARLAGVAAAAGIAAINSVGNLSGFFGPLAFGWLKDRFHDVTAATMLLALSAALAGVLTLVWRNRARAGK</sequence>
<evidence type="ECO:0000256" key="5">
    <source>
        <dbReference type="ARBA" id="ARBA00023136"/>
    </source>
</evidence>
<feature type="transmembrane region" description="Helical" evidence="7">
    <location>
        <begin position="428"/>
        <end position="447"/>
    </location>
</feature>
<feature type="transmembrane region" description="Helical" evidence="7">
    <location>
        <begin position="132"/>
        <end position="155"/>
    </location>
</feature>
<feature type="transmembrane region" description="Helical" evidence="7">
    <location>
        <begin position="389"/>
        <end position="416"/>
    </location>
</feature>
<feature type="transmembrane region" description="Helical" evidence="7">
    <location>
        <begin position="37"/>
        <end position="55"/>
    </location>
</feature>
<feature type="transmembrane region" description="Helical" evidence="7">
    <location>
        <begin position="335"/>
        <end position="354"/>
    </location>
</feature>
<evidence type="ECO:0000313" key="10">
    <source>
        <dbReference type="Proteomes" id="UP000295722"/>
    </source>
</evidence>
<organism evidence="9 10">
    <name type="scientific">Paraburkholderia silviterrae</name>
    <dbReference type="NCBI Taxonomy" id="2528715"/>
    <lineage>
        <taxon>Bacteria</taxon>
        <taxon>Pseudomonadati</taxon>
        <taxon>Pseudomonadota</taxon>
        <taxon>Betaproteobacteria</taxon>
        <taxon>Burkholderiales</taxon>
        <taxon>Burkholderiaceae</taxon>
        <taxon>Paraburkholderia</taxon>
    </lineage>
</organism>
<feature type="transmembrane region" description="Helical" evidence="7">
    <location>
        <begin position="167"/>
        <end position="188"/>
    </location>
</feature>
<gene>
    <name evidence="9" type="ORF">EYW47_16195</name>
</gene>
<dbReference type="Gene3D" id="1.20.1250.20">
    <property type="entry name" value="MFS general substrate transporter like domains"/>
    <property type="match status" value="2"/>
</dbReference>
<dbReference type="PANTHER" id="PTHR43791:SF36">
    <property type="entry name" value="TRANSPORTER, PUTATIVE (AFU_ORTHOLOGUE AFUA_6G08340)-RELATED"/>
    <property type="match status" value="1"/>
</dbReference>
<comment type="subcellular location">
    <subcellularLocation>
        <location evidence="1">Membrane</location>
        <topology evidence="1">Multi-pass membrane protein</topology>
    </subcellularLocation>
</comment>
<dbReference type="GO" id="GO:0022857">
    <property type="term" value="F:transmembrane transporter activity"/>
    <property type="evidence" value="ECO:0007669"/>
    <property type="project" value="InterPro"/>
</dbReference>
<keyword evidence="4 7" id="KW-1133">Transmembrane helix</keyword>
<dbReference type="AlphaFoldDB" id="A0A4R5M8E0"/>
<feature type="transmembrane region" description="Helical" evidence="7">
    <location>
        <begin position="304"/>
        <end position="326"/>
    </location>
</feature>
<proteinExistence type="predicted"/>
<feature type="domain" description="Major facilitator superfamily (MFS) profile" evidence="8">
    <location>
        <begin position="41"/>
        <end position="452"/>
    </location>
</feature>
<evidence type="ECO:0000256" key="3">
    <source>
        <dbReference type="ARBA" id="ARBA00022692"/>
    </source>
</evidence>
<evidence type="ECO:0000256" key="2">
    <source>
        <dbReference type="ARBA" id="ARBA00022448"/>
    </source>
</evidence>
<dbReference type="SUPFAM" id="SSF103473">
    <property type="entry name" value="MFS general substrate transporter"/>
    <property type="match status" value="1"/>
</dbReference>
<evidence type="ECO:0000256" key="6">
    <source>
        <dbReference type="SAM" id="MobiDB-lite"/>
    </source>
</evidence>
<dbReference type="OrthoDB" id="8929696at2"/>
<dbReference type="PROSITE" id="PS50850">
    <property type="entry name" value="MFS"/>
    <property type="match status" value="1"/>
</dbReference>
<accession>A0A4R5M8E0</accession>
<keyword evidence="2" id="KW-0813">Transport</keyword>
<reference evidence="9 10" key="1">
    <citation type="submission" date="2019-03" db="EMBL/GenBank/DDBJ databases">
        <title>Paraburkholderia sp. 4M-K11, isolated from subtropical forest soil.</title>
        <authorList>
            <person name="Gao Z.-H."/>
            <person name="Qiu L.-H."/>
        </authorList>
    </citation>
    <scope>NUCLEOTIDE SEQUENCE [LARGE SCALE GENOMIC DNA]</scope>
    <source>
        <strain evidence="9 10">4M-K11</strain>
    </source>
</reference>
<evidence type="ECO:0000259" key="8">
    <source>
        <dbReference type="PROSITE" id="PS50850"/>
    </source>
</evidence>
<feature type="region of interest" description="Disordered" evidence="6">
    <location>
        <begin position="1"/>
        <end position="23"/>
    </location>
</feature>